<keyword evidence="2" id="KW-0732">Signal</keyword>
<feature type="signal peptide" evidence="2">
    <location>
        <begin position="1"/>
        <end position="17"/>
    </location>
</feature>
<organism evidence="3 4">
    <name type="scientific">Bimuria novae-zelandiae CBS 107.79</name>
    <dbReference type="NCBI Taxonomy" id="1447943"/>
    <lineage>
        <taxon>Eukaryota</taxon>
        <taxon>Fungi</taxon>
        <taxon>Dikarya</taxon>
        <taxon>Ascomycota</taxon>
        <taxon>Pezizomycotina</taxon>
        <taxon>Dothideomycetes</taxon>
        <taxon>Pleosporomycetidae</taxon>
        <taxon>Pleosporales</taxon>
        <taxon>Massarineae</taxon>
        <taxon>Didymosphaeriaceae</taxon>
        <taxon>Bimuria</taxon>
    </lineage>
</organism>
<dbReference type="OrthoDB" id="10574356at2759"/>
<dbReference type="AlphaFoldDB" id="A0A6A5ULR0"/>
<evidence type="ECO:0000256" key="1">
    <source>
        <dbReference type="SAM" id="MobiDB-lite"/>
    </source>
</evidence>
<accession>A0A6A5ULR0</accession>
<feature type="chain" id="PRO_5025616942" evidence="2">
    <location>
        <begin position="18"/>
        <end position="141"/>
    </location>
</feature>
<sequence length="141" mass="16656">MKLCLLTFVAFAAFTFAKPSTLQDHSRDEVQLDRTTERRNPLAQHPDPPPKPTRCDKCEKKFERCMNDWWCWFHKDICYKDCRIEVCEDDEECHYKCGYKDCEVRKQSAEFLENYRKTATEQAPTDEAAEPQGSHENNDPQ</sequence>
<protein>
    <submittedName>
        <fullName evidence="3">Uncharacterized protein</fullName>
    </submittedName>
</protein>
<keyword evidence="4" id="KW-1185">Reference proteome</keyword>
<feature type="region of interest" description="Disordered" evidence="1">
    <location>
        <begin position="25"/>
        <end position="54"/>
    </location>
</feature>
<dbReference type="Proteomes" id="UP000800036">
    <property type="component" value="Unassembled WGS sequence"/>
</dbReference>
<evidence type="ECO:0000313" key="3">
    <source>
        <dbReference type="EMBL" id="KAF1964859.1"/>
    </source>
</evidence>
<evidence type="ECO:0000313" key="4">
    <source>
        <dbReference type="Proteomes" id="UP000800036"/>
    </source>
</evidence>
<dbReference type="EMBL" id="ML976775">
    <property type="protein sequence ID" value="KAF1964859.1"/>
    <property type="molecule type" value="Genomic_DNA"/>
</dbReference>
<evidence type="ECO:0000256" key="2">
    <source>
        <dbReference type="SAM" id="SignalP"/>
    </source>
</evidence>
<name>A0A6A5ULR0_9PLEO</name>
<reference evidence="3" key="1">
    <citation type="journal article" date="2020" name="Stud. Mycol.">
        <title>101 Dothideomycetes genomes: a test case for predicting lifestyles and emergence of pathogens.</title>
        <authorList>
            <person name="Haridas S."/>
            <person name="Albert R."/>
            <person name="Binder M."/>
            <person name="Bloem J."/>
            <person name="Labutti K."/>
            <person name="Salamov A."/>
            <person name="Andreopoulos B."/>
            <person name="Baker S."/>
            <person name="Barry K."/>
            <person name="Bills G."/>
            <person name="Bluhm B."/>
            <person name="Cannon C."/>
            <person name="Castanera R."/>
            <person name="Culley D."/>
            <person name="Daum C."/>
            <person name="Ezra D."/>
            <person name="Gonzalez J."/>
            <person name="Henrissat B."/>
            <person name="Kuo A."/>
            <person name="Liang C."/>
            <person name="Lipzen A."/>
            <person name="Lutzoni F."/>
            <person name="Magnuson J."/>
            <person name="Mondo S."/>
            <person name="Nolan M."/>
            <person name="Ohm R."/>
            <person name="Pangilinan J."/>
            <person name="Park H.-J."/>
            <person name="Ramirez L."/>
            <person name="Alfaro M."/>
            <person name="Sun H."/>
            <person name="Tritt A."/>
            <person name="Yoshinaga Y."/>
            <person name="Zwiers L.-H."/>
            <person name="Turgeon B."/>
            <person name="Goodwin S."/>
            <person name="Spatafora J."/>
            <person name="Crous P."/>
            <person name="Grigoriev I."/>
        </authorList>
    </citation>
    <scope>NUCLEOTIDE SEQUENCE</scope>
    <source>
        <strain evidence="3">CBS 107.79</strain>
    </source>
</reference>
<feature type="compositionally biased region" description="Basic and acidic residues" evidence="1">
    <location>
        <begin position="25"/>
        <end position="40"/>
    </location>
</feature>
<proteinExistence type="predicted"/>
<feature type="region of interest" description="Disordered" evidence="1">
    <location>
        <begin position="115"/>
        <end position="141"/>
    </location>
</feature>
<gene>
    <name evidence="3" type="ORF">BU23DRAFT_575355</name>
</gene>